<dbReference type="AlphaFoldDB" id="A0A845G6J6"/>
<dbReference type="RefSeq" id="WP_117015525.1">
    <property type="nucleotide sequence ID" value="NZ_WWCW01000044.1"/>
</dbReference>
<evidence type="ECO:0000313" key="1">
    <source>
        <dbReference type="EMBL" id="MYM88328.1"/>
    </source>
</evidence>
<evidence type="ECO:0000313" key="2">
    <source>
        <dbReference type="Proteomes" id="UP000470302"/>
    </source>
</evidence>
<comment type="caution">
    <text evidence="1">The sequence shown here is derived from an EMBL/GenBank/DDBJ whole genome shotgun (WGS) entry which is preliminary data.</text>
</comment>
<proteinExistence type="predicted"/>
<reference evidence="1 2" key="1">
    <citation type="submission" date="2020-01" db="EMBL/GenBank/DDBJ databases">
        <title>Novel species isolated from a subtropical stream in China.</title>
        <authorList>
            <person name="Lu H."/>
        </authorList>
    </citation>
    <scope>NUCLEOTIDE SEQUENCE [LARGE SCALE GENOMIC DNA]</scope>
    <source>
        <strain evidence="1 2">FT82W</strain>
    </source>
</reference>
<organism evidence="1 2">
    <name type="scientific">Duganella vulcania</name>
    <dbReference type="NCBI Taxonomy" id="2692166"/>
    <lineage>
        <taxon>Bacteria</taxon>
        <taxon>Pseudomonadati</taxon>
        <taxon>Pseudomonadota</taxon>
        <taxon>Betaproteobacteria</taxon>
        <taxon>Burkholderiales</taxon>
        <taxon>Oxalobacteraceae</taxon>
        <taxon>Telluria group</taxon>
        <taxon>Duganella</taxon>
    </lineage>
</organism>
<accession>A0A845G6J6</accession>
<sequence length="100" mass="10354">MTRTIHRNFEQVTDAESARSALLASGFPPSCVKLTKHVTLPPSVSTSMVGNLLDSLTPGGPAAAAHARERSGAMLTIDIYDADEGAKADAIMGEFGANPA</sequence>
<name>A0A845G6J6_9BURK</name>
<protein>
    <submittedName>
        <fullName evidence="1">Uncharacterized protein</fullName>
    </submittedName>
</protein>
<dbReference type="Proteomes" id="UP000470302">
    <property type="component" value="Unassembled WGS sequence"/>
</dbReference>
<gene>
    <name evidence="1" type="ORF">GTP91_14220</name>
</gene>
<dbReference type="EMBL" id="WWCW01000044">
    <property type="protein sequence ID" value="MYM88328.1"/>
    <property type="molecule type" value="Genomic_DNA"/>
</dbReference>